<dbReference type="PANTHER" id="PTHR43736">
    <property type="entry name" value="ADP-RIBOSE PYROPHOSPHATASE"/>
    <property type="match status" value="1"/>
</dbReference>
<proteinExistence type="predicted"/>
<dbReference type="SUPFAM" id="SSF55811">
    <property type="entry name" value="Nudix"/>
    <property type="match status" value="1"/>
</dbReference>
<dbReference type="HOGENOM" id="CLU_037162_3_1_9"/>
<evidence type="ECO:0000313" key="3">
    <source>
        <dbReference type="Proteomes" id="UP000001299"/>
    </source>
</evidence>
<dbReference type="SUPFAM" id="SSF46785">
    <property type="entry name" value="Winged helix' DNA-binding domain"/>
    <property type="match status" value="1"/>
</dbReference>
<dbReference type="InterPro" id="IPR036390">
    <property type="entry name" value="WH_DNA-bd_sf"/>
</dbReference>
<keyword evidence="3" id="KW-1185">Reference proteome</keyword>
<feature type="domain" description="NrtR DNA-binding winged helix" evidence="1">
    <location>
        <begin position="190"/>
        <end position="246"/>
    </location>
</feature>
<gene>
    <name evidence="2" type="ordered locus">bpr_I2141</name>
</gene>
<organism evidence="2 3">
    <name type="scientific">Butyrivibrio proteoclasticus (strain ATCC 51982 / DSM 14932 / B316)</name>
    <name type="common">Clostridium proteoclasticum</name>
    <dbReference type="NCBI Taxonomy" id="515622"/>
    <lineage>
        <taxon>Bacteria</taxon>
        <taxon>Bacillati</taxon>
        <taxon>Bacillota</taxon>
        <taxon>Clostridia</taxon>
        <taxon>Lachnospirales</taxon>
        <taxon>Lachnospiraceae</taxon>
        <taxon>Butyrivibrio</taxon>
    </lineage>
</organism>
<dbReference type="Gene3D" id="1.10.10.10">
    <property type="entry name" value="Winged helix-like DNA-binding domain superfamily/Winged helix DNA-binding domain"/>
    <property type="match status" value="1"/>
</dbReference>
<dbReference type="EMBL" id="CP001810">
    <property type="protein sequence ID" value="ADL34874.1"/>
    <property type="molecule type" value="Genomic_DNA"/>
</dbReference>
<reference evidence="2 3" key="1">
    <citation type="journal article" date="2010" name="PLoS ONE">
        <title>The glycobiome of the rumen bacterium Butyrivibrio proteoclasticus B316(T) highlights adaptation to a polysaccharide-rich environment.</title>
        <authorList>
            <person name="Kelly W.J."/>
            <person name="Leahy S.C."/>
            <person name="Altermann E."/>
            <person name="Yeoman C.J."/>
            <person name="Dunne J.C."/>
            <person name="Kong Z."/>
            <person name="Pacheco D.M."/>
            <person name="Li D."/>
            <person name="Noel S.J."/>
            <person name="Moon C.D."/>
            <person name="Cookson A.L."/>
            <person name="Attwood G.T."/>
        </authorList>
    </citation>
    <scope>NUCLEOTIDE SEQUENCE [LARGE SCALE GENOMIC DNA]</scope>
    <source>
        <strain evidence="3">ATCC 51982 / DSM 14932 / B316</strain>
    </source>
</reference>
<dbReference type="RefSeq" id="WP_013281528.1">
    <property type="nucleotide sequence ID" value="NC_014387.1"/>
</dbReference>
<dbReference type="AlphaFoldDB" id="E0RWW6"/>
<dbReference type="PANTHER" id="PTHR43736:SF4">
    <property type="entry name" value="SLR1690 PROTEIN"/>
    <property type="match status" value="1"/>
</dbReference>
<dbReference type="InterPro" id="IPR054105">
    <property type="entry name" value="WHD_NrtR"/>
</dbReference>
<dbReference type="eggNOG" id="COG4111">
    <property type="taxonomic scope" value="Bacteria"/>
</dbReference>
<dbReference type="InterPro" id="IPR015797">
    <property type="entry name" value="NUDIX_hydrolase-like_dom_sf"/>
</dbReference>
<accession>E0RWW6</accession>
<dbReference type="KEGG" id="bpb:bpr_I2141"/>
<dbReference type="InterPro" id="IPR036388">
    <property type="entry name" value="WH-like_DNA-bd_sf"/>
</dbReference>
<protein>
    <submittedName>
        <fullName evidence="2">NUDIX domain-containing protein</fullName>
    </submittedName>
</protein>
<dbReference type="Pfam" id="PF21906">
    <property type="entry name" value="WHD_NrtR"/>
    <property type="match status" value="1"/>
</dbReference>
<name>E0RWW6_BUTPB</name>
<dbReference type="STRING" id="515622.bpr_I2141"/>
<evidence type="ECO:0000259" key="1">
    <source>
        <dbReference type="Pfam" id="PF21906"/>
    </source>
</evidence>
<dbReference type="CDD" id="cd18873">
    <property type="entry name" value="NUDIX_NadM_like"/>
    <property type="match status" value="1"/>
</dbReference>
<evidence type="ECO:0000313" key="2">
    <source>
        <dbReference type="EMBL" id="ADL34874.1"/>
    </source>
</evidence>
<dbReference type="Proteomes" id="UP000001299">
    <property type="component" value="Chromosome 1"/>
</dbReference>
<dbReference type="Gene3D" id="3.90.79.10">
    <property type="entry name" value="Nucleoside Triphosphate Pyrophosphohydrolase"/>
    <property type="match status" value="1"/>
</dbReference>
<sequence length="257" mass="29541">MKQNNPSTEQGSDRREIRMLSEYKHPYVTVDLLLFSVIDGQLAINLTVRDEEPFKDMYALPGSFIRENESAEGAVERLLSDKLELSGQIYTEQLMTFSDVNRDPRERVISIAYIGIIPDKAMVNVPWMKWFTIQSSNVGSYKLCQVDGDESFICTCLGFDHDKMLEIAIDRLRGKIDYTDIIFKFLKDSKQFTAGTLREIYQSVTGQEINRGNFTKYQMNTYMEHGLIKKTGSISIGRGRPADTYSYIGGDRLWIKY</sequence>